<feature type="signal peptide" evidence="2">
    <location>
        <begin position="1"/>
        <end position="19"/>
    </location>
</feature>
<evidence type="ECO:0000256" key="1">
    <source>
        <dbReference type="SAM" id="MobiDB-lite"/>
    </source>
</evidence>
<keyword evidence="2" id="KW-0732">Signal</keyword>
<evidence type="ECO:0000313" key="4">
    <source>
        <dbReference type="WBParaSite" id="Pan_g13814.t1"/>
    </source>
</evidence>
<keyword evidence="3" id="KW-1185">Reference proteome</keyword>
<reference evidence="3" key="1">
    <citation type="journal article" date="2013" name="Genetics">
        <title>The draft genome and transcriptome of Panagrellus redivivus are shaped by the harsh demands of a free-living lifestyle.</title>
        <authorList>
            <person name="Srinivasan J."/>
            <person name="Dillman A.R."/>
            <person name="Macchietto M.G."/>
            <person name="Heikkinen L."/>
            <person name="Lakso M."/>
            <person name="Fracchia K.M."/>
            <person name="Antoshechkin I."/>
            <person name="Mortazavi A."/>
            <person name="Wong G."/>
            <person name="Sternberg P.W."/>
        </authorList>
    </citation>
    <scope>NUCLEOTIDE SEQUENCE [LARGE SCALE GENOMIC DNA]</scope>
    <source>
        <strain evidence="3">MT8872</strain>
    </source>
</reference>
<dbReference type="AlphaFoldDB" id="A0A7E4UXK0"/>
<name>A0A7E4UXK0_PANRE</name>
<protein>
    <submittedName>
        <fullName evidence="4">Secreted protein</fullName>
    </submittedName>
</protein>
<dbReference type="Proteomes" id="UP000492821">
    <property type="component" value="Unassembled WGS sequence"/>
</dbReference>
<feature type="chain" id="PRO_5029018748" evidence="2">
    <location>
        <begin position="20"/>
        <end position="79"/>
    </location>
</feature>
<sequence length="79" mass="9224">MLTIFGNLLKFVMFQWVGISEFNHRTDICDRNRHSHIRSGGGIVDHNHIHIRGIHSPTAHQRRQGWRRGGRKAESRSSR</sequence>
<feature type="compositionally biased region" description="Basic residues" evidence="1">
    <location>
        <begin position="60"/>
        <end position="70"/>
    </location>
</feature>
<dbReference type="WBParaSite" id="Pan_g13814.t1">
    <property type="protein sequence ID" value="Pan_g13814.t1"/>
    <property type="gene ID" value="Pan_g13814"/>
</dbReference>
<proteinExistence type="predicted"/>
<feature type="region of interest" description="Disordered" evidence="1">
    <location>
        <begin position="54"/>
        <end position="79"/>
    </location>
</feature>
<accession>A0A7E4UXK0</accession>
<evidence type="ECO:0000256" key="2">
    <source>
        <dbReference type="SAM" id="SignalP"/>
    </source>
</evidence>
<organism evidence="3 4">
    <name type="scientific">Panagrellus redivivus</name>
    <name type="common">Microworm</name>
    <dbReference type="NCBI Taxonomy" id="6233"/>
    <lineage>
        <taxon>Eukaryota</taxon>
        <taxon>Metazoa</taxon>
        <taxon>Ecdysozoa</taxon>
        <taxon>Nematoda</taxon>
        <taxon>Chromadorea</taxon>
        <taxon>Rhabditida</taxon>
        <taxon>Tylenchina</taxon>
        <taxon>Panagrolaimomorpha</taxon>
        <taxon>Panagrolaimoidea</taxon>
        <taxon>Panagrolaimidae</taxon>
        <taxon>Panagrellus</taxon>
    </lineage>
</organism>
<reference evidence="4" key="2">
    <citation type="submission" date="2020-10" db="UniProtKB">
        <authorList>
            <consortium name="WormBaseParasite"/>
        </authorList>
    </citation>
    <scope>IDENTIFICATION</scope>
</reference>
<evidence type="ECO:0000313" key="3">
    <source>
        <dbReference type="Proteomes" id="UP000492821"/>
    </source>
</evidence>